<evidence type="ECO:0000313" key="2">
    <source>
        <dbReference type="Proteomes" id="UP000249619"/>
    </source>
</evidence>
<dbReference type="OrthoDB" id="4457531at2759"/>
<proteinExistence type="predicted"/>
<dbReference type="EMBL" id="QGDH01000039">
    <property type="protein sequence ID" value="RAR13183.1"/>
    <property type="molecule type" value="Genomic_DNA"/>
</dbReference>
<dbReference type="AlphaFoldDB" id="A0A364N7R0"/>
<name>A0A364N7R0_STELY</name>
<evidence type="ECO:0000313" key="1">
    <source>
        <dbReference type="EMBL" id="RAR13183.1"/>
    </source>
</evidence>
<organism evidence="1 2">
    <name type="scientific">Stemphylium lycopersici</name>
    <name type="common">Tomato gray leaf spot disease fungus</name>
    <name type="synonym">Thyrospora lycopersici</name>
    <dbReference type="NCBI Taxonomy" id="183478"/>
    <lineage>
        <taxon>Eukaryota</taxon>
        <taxon>Fungi</taxon>
        <taxon>Dikarya</taxon>
        <taxon>Ascomycota</taxon>
        <taxon>Pezizomycotina</taxon>
        <taxon>Dothideomycetes</taxon>
        <taxon>Pleosporomycetidae</taxon>
        <taxon>Pleosporales</taxon>
        <taxon>Pleosporineae</taxon>
        <taxon>Pleosporaceae</taxon>
        <taxon>Stemphylium</taxon>
    </lineage>
</organism>
<sequence length="330" mass="37192">MASEIEADYSARPDGPSDNEIRLQAQRRLPLTLPWGHTPIRLGTTFHSSRQSTKNPWSDETPFVLSDLHMIPKELHFEYGTTSTFKKVQTRRERETKDHLTLGFGVGVGLPFLVAASVKGDFDQNIEENTDRQPRLNKEAIIEVKHGGGYEALCEKYGDYYLSGYRLGGDTGILMSAAGHKHEQTENYGITATVTVLMISASKHWQKDFKSFAAGRRTQLLGYDTIDGKSWKRSSAQGTEMAEMQAWGGYDPEVDNGSLRADADDILTRSENILERVLDILEKHGYVNSASLTFNQCEELVAEGIVVELLLEPLWRLRDVVQWRLEDNII</sequence>
<comment type="caution">
    <text evidence="1">The sequence shown here is derived from an EMBL/GenBank/DDBJ whole genome shotgun (WGS) entry which is preliminary data.</text>
</comment>
<keyword evidence="2" id="KW-1185">Reference proteome</keyword>
<gene>
    <name evidence="1" type="ORF">DDE83_003438</name>
</gene>
<protein>
    <submittedName>
        <fullName evidence="1">Uncharacterized protein</fullName>
    </submittedName>
</protein>
<dbReference type="Proteomes" id="UP000249619">
    <property type="component" value="Unassembled WGS sequence"/>
</dbReference>
<reference evidence="2" key="1">
    <citation type="submission" date="2018-05" db="EMBL/GenBank/DDBJ databases">
        <title>Draft genome sequence of Stemphylium lycopersici strain CIDEFI 213.</title>
        <authorList>
            <person name="Medina R."/>
            <person name="Franco M.E.E."/>
            <person name="Lucentini C.G."/>
            <person name="Saparrat M.C.N."/>
            <person name="Balatti P.A."/>
        </authorList>
    </citation>
    <scope>NUCLEOTIDE SEQUENCE [LARGE SCALE GENOMIC DNA]</scope>
    <source>
        <strain evidence="2">CIDEFI 213</strain>
    </source>
</reference>
<accession>A0A364N7R0</accession>